<evidence type="ECO:0008006" key="4">
    <source>
        <dbReference type="Google" id="ProtNLM"/>
    </source>
</evidence>
<gene>
    <name evidence="2" type="ORF">NG824_00270</name>
</gene>
<feature type="chain" id="PRO_5041319112" description="Lipocalin-like domain-containing protein" evidence="1">
    <location>
        <begin position="21"/>
        <end position="162"/>
    </location>
</feature>
<dbReference type="Proteomes" id="UP001164392">
    <property type="component" value="Chromosome"/>
</dbReference>
<evidence type="ECO:0000313" key="3">
    <source>
        <dbReference type="Proteomes" id="UP001164392"/>
    </source>
</evidence>
<accession>A0AA46SUU3</accession>
<evidence type="ECO:0000256" key="1">
    <source>
        <dbReference type="SAM" id="SignalP"/>
    </source>
</evidence>
<reference evidence="2" key="1">
    <citation type="submission" date="2022-06" db="EMBL/GenBank/DDBJ databases">
        <title>Dynamics of rice microbiomes reveals core vertical transmitted seed endophytes.</title>
        <authorList>
            <person name="Liao K."/>
            <person name="Zhang X."/>
        </authorList>
    </citation>
    <scope>NUCLEOTIDE SEQUENCE</scope>
    <source>
        <strain evidence="2">JR3-14</strain>
    </source>
</reference>
<protein>
    <recommendedName>
        <fullName evidence="4">Lipocalin-like domain-containing protein</fullName>
    </recommendedName>
</protein>
<sequence>MKKHLAVLLLIVGLVCSASALTQSSKSPLLGKWVLDVASMPVPPAQRPKSASLTYSDVGKGKWQTNADIVGGDGHDIHAVAIYPLDGNAAPSKGYPTVDTTAVWLPAPNVMVAAFYLKGMPRTTRTYTVAHDGKTMTETVVWLNINGEPAITMNRFNRAEQQ</sequence>
<dbReference type="AlphaFoldDB" id="A0AA46SUU3"/>
<keyword evidence="1" id="KW-0732">Signal</keyword>
<dbReference type="EMBL" id="CP099534">
    <property type="protein sequence ID" value="UYK88941.1"/>
    <property type="molecule type" value="Genomic_DNA"/>
</dbReference>
<dbReference type="RefSeq" id="WP_267093209.1">
    <property type="nucleotide sequence ID" value="NZ_CP099534.1"/>
</dbReference>
<organism evidence="2 3">
    <name type="scientific">Xanthomonas sacchari</name>
    <dbReference type="NCBI Taxonomy" id="56458"/>
    <lineage>
        <taxon>Bacteria</taxon>
        <taxon>Pseudomonadati</taxon>
        <taxon>Pseudomonadota</taxon>
        <taxon>Gammaproteobacteria</taxon>
        <taxon>Lysobacterales</taxon>
        <taxon>Lysobacteraceae</taxon>
        <taxon>Xanthomonas</taxon>
    </lineage>
</organism>
<feature type="signal peptide" evidence="1">
    <location>
        <begin position="1"/>
        <end position="20"/>
    </location>
</feature>
<evidence type="ECO:0000313" key="2">
    <source>
        <dbReference type="EMBL" id="UYK88941.1"/>
    </source>
</evidence>
<name>A0AA46SUU3_9XANT</name>
<proteinExistence type="predicted"/>